<dbReference type="RefSeq" id="XP_016616378.1">
    <property type="nucleotide sequence ID" value="XM_016767586.1"/>
</dbReference>
<accession>A0A0D2HYL2</accession>
<organism evidence="1 2">
    <name type="scientific">Cladophialophora bantiana (strain ATCC 10958 / CBS 173.52 / CDC B-1940 / NIH 8579)</name>
    <name type="common">Xylohypha bantiana</name>
    <dbReference type="NCBI Taxonomy" id="1442370"/>
    <lineage>
        <taxon>Eukaryota</taxon>
        <taxon>Fungi</taxon>
        <taxon>Dikarya</taxon>
        <taxon>Ascomycota</taxon>
        <taxon>Pezizomycotina</taxon>
        <taxon>Eurotiomycetes</taxon>
        <taxon>Chaetothyriomycetidae</taxon>
        <taxon>Chaetothyriales</taxon>
        <taxon>Herpotrichiellaceae</taxon>
        <taxon>Cladophialophora</taxon>
    </lineage>
</organism>
<evidence type="ECO:0000313" key="2">
    <source>
        <dbReference type="Proteomes" id="UP000053789"/>
    </source>
</evidence>
<name>A0A0D2HYL2_CLAB1</name>
<protein>
    <submittedName>
        <fullName evidence="1">Uncharacterized protein</fullName>
    </submittedName>
</protein>
<dbReference type="EMBL" id="KN846995">
    <property type="protein sequence ID" value="KIW89709.1"/>
    <property type="molecule type" value="Genomic_DNA"/>
</dbReference>
<gene>
    <name evidence="1" type="ORF">Z519_09865</name>
</gene>
<dbReference type="GeneID" id="27702793"/>
<keyword evidence="2" id="KW-1185">Reference proteome</keyword>
<reference evidence="1" key="1">
    <citation type="submission" date="2015-01" db="EMBL/GenBank/DDBJ databases">
        <title>The Genome Sequence of Cladophialophora bantiana CBS 173.52.</title>
        <authorList>
            <consortium name="The Broad Institute Genomics Platform"/>
            <person name="Cuomo C."/>
            <person name="de Hoog S."/>
            <person name="Gorbushina A."/>
            <person name="Stielow B."/>
            <person name="Teixiera M."/>
            <person name="Abouelleil A."/>
            <person name="Chapman S.B."/>
            <person name="Priest M."/>
            <person name="Young S.K."/>
            <person name="Wortman J."/>
            <person name="Nusbaum C."/>
            <person name="Birren B."/>
        </authorList>
    </citation>
    <scope>NUCLEOTIDE SEQUENCE [LARGE SCALE GENOMIC DNA]</scope>
    <source>
        <strain evidence="1">CBS 173.52</strain>
    </source>
</reference>
<sequence length="230" mass="26099">MSVQLKWRCKFSVPRWIPWLRPAVLVRKNRAENRARGLAVAKQMKSMLSPVQDEDSQAYLSQALTLVRNGRIGEVFGEHIKLSENAPAAEVFRPVRSVVEVLLSEKKGNVELGNLRRLVGTKDYGTFLFRHSSFEALYGPGKDRSWKDFVVAEIVVEGARLRKADNPGLYLAAMVFLQLKKVKCGAGEDSHEKSGLRSYSVREIGQEVRQAWFNGSPCYWEDRAQTDKED</sequence>
<dbReference type="Proteomes" id="UP000053789">
    <property type="component" value="Unassembled WGS sequence"/>
</dbReference>
<dbReference type="HOGENOM" id="CLU_1204648_0_0_1"/>
<dbReference type="VEuPathDB" id="FungiDB:Z519_09865"/>
<proteinExistence type="predicted"/>
<dbReference type="OrthoDB" id="5238236at2759"/>
<evidence type="ECO:0000313" key="1">
    <source>
        <dbReference type="EMBL" id="KIW89709.1"/>
    </source>
</evidence>
<dbReference type="AlphaFoldDB" id="A0A0D2HYL2"/>